<dbReference type="AlphaFoldDB" id="A0A2G5HYI0"/>
<evidence type="ECO:0000256" key="1">
    <source>
        <dbReference type="SAM" id="MobiDB-lite"/>
    </source>
</evidence>
<feature type="compositionally biased region" description="Basic and acidic residues" evidence="1">
    <location>
        <begin position="45"/>
        <end position="54"/>
    </location>
</feature>
<evidence type="ECO:0000313" key="4">
    <source>
        <dbReference type="Proteomes" id="UP000230605"/>
    </source>
</evidence>
<dbReference type="Proteomes" id="UP000230605">
    <property type="component" value="Chromosome 2"/>
</dbReference>
<evidence type="ECO:0000313" key="5">
    <source>
        <dbReference type="Proteomes" id="UP001302367"/>
    </source>
</evidence>
<dbReference type="EMBL" id="CP134185">
    <property type="protein sequence ID" value="WPA99293.1"/>
    <property type="molecule type" value="Genomic_DNA"/>
</dbReference>
<name>A0A2G5HYI0_CERBT</name>
<evidence type="ECO:0000313" key="3">
    <source>
        <dbReference type="EMBL" id="WPA99293.1"/>
    </source>
</evidence>
<reference evidence="3 5" key="2">
    <citation type="submission" date="2023-09" db="EMBL/GenBank/DDBJ databases">
        <title>Complete-Gapless Cercospora beticola genome.</title>
        <authorList>
            <person name="Wyatt N.A."/>
            <person name="Spanner R.E."/>
            <person name="Bolton M.D."/>
        </authorList>
    </citation>
    <scope>NUCLEOTIDE SEQUENCE [LARGE SCALE GENOMIC DNA]</scope>
    <source>
        <strain evidence="3">Cb09-40</strain>
    </source>
</reference>
<dbReference type="EMBL" id="LKMD01000102">
    <property type="protein sequence ID" value="PIA97588.1"/>
    <property type="molecule type" value="Genomic_DNA"/>
</dbReference>
<proteinExistence type="predicted"/>
<organism evidence="2 4">
    <name type="scientific">Cercospora beticola</name>
    <name type="common">Sugarbeet leaf spot fungus</name>
    <dbReference type="NCBI Taxonomy" id="122368"/>
    <lineage>
        <taxon>Eukaryota</taxon>
        <taxon>Fungi</taxon>
        <taxon>Dikarya</taxon>
        <taxon>Ascomycota</taxon>
        <taxon>Pezizomycotina</taxon>
        <taxon>Dothideomycetes</taxon>
        <taxon>Dothideomycetidae</taxon>
        <taxon>Mycosphaerellales</taxon>
        <taxon>Mycosphaerellaceae</taxon>
        <taxon>Cercospora</taxon>
    </lineage>
</organism>
<keyword evidence="5" id="KW-1185">Reference proteome</keyword>
<dbReference type="Proteomes" id="UP001302367">
    <property type="component" value="Chromosome 2"/>
</dbReference>
<sequence length="100" mass="10783">MTNFVQSLGSCAPIAQQLPEVMSAPVTPGHSGANFHGSSHTMHVSRMEQRHHEQRTGLVATVHEGLVMPGDIGQRELGMIVFQAMPLVRANITKIASSKL</sequence>
<feature type="region of interest" description="Disordered" evidence="1">
    <location>
        <begin position="23"/>
        <end position="54"/>
    </location>
</feature>
<gene>
    <name evidence="2" type="ORF">CB0940_06638</name>
    <name evidence="3" type="ORF">RHO25_003910</name>
</gene>
<reference evidence="2 4" key="1">
    <citation type="submission" date="2015-10" db="EMBL/GenBank/DDBJ databases">
        <title>The cercosporin biosynthetic gene cluster was horizontally transferred to several fungal lineages and shown to be expanded in Cercospora beticola based on microsynteny with recipient genomes.</title>
        <authorList>
            <person name="De Jonge R."/>
            <person name="Ebert M.K."/>
            <person name="Suttle J.C."/>
            <person name="Jurick Ii W.M."/>
            <person name="Secor G.A."/>
            <person name="Thomma B.P."/>
            <person name="Van De Peer Y."/>
            <person name="Bolton M.D."/>
        </authorList>
    </citation>
    <scope>NUCLEOTIDE SEQUENCE [LARGE SCALE GENOMIC DNA]</scope>
    <source>
        <strain evidence="2 4">09-40</strain>
    </source>
</reference>
<accession>A0A2G5HYI0</accession>
<evidence type="ECO:0000313" key="2">
    <source>
        <dbReference type="EMBL" id="PIA97588.1"/>
    </source>
</evidence>
<protein>
    <submittedName>
        <fullName evidence="2">Uncharacterized protein</fullName>
    </submittedName>
</protein>